<dbReference type="EMBL" id="JAGPXC010000011">
    <property type="protein sequence ID" value="KAH6645421.1"/>
    <property type="molecule type" value="Genomic_DNA"/>
</dbReference>
<dbReference type="RefSeq" id="XP_045951935.1">
    <property type="nucleotide sequence ID" value="XM_046100971.1"/>
</dbReference>
<comment type="caution">
    <text evidence="2">The sequence shown here is derived from an EMBL/GenBank/DDBJ whole genome shotgun (WGS) entry which is preliminary data.</text>
</comment>
<name>A0A9P8RJW4_9PEZI</name>
<dbReference type="GeneID" id="70129863"/>
<protein>
    <submittedName>
        <fullName evidence="2">Uncharacterized protein</fullName>
    </submittedName>
</protein>
<reference evidence="2" key="1">
    <citation type="journal article" date="2021" name="Nat. Commun.">
        <title>Genetic determinants of endophytism in the Arabidopsis root mycobiome.</title>
        <authorList>
            <person name="Mesny F."/>
            <person name="Miyauchi S."/>
            <person name="Thiergart T."/>
            <person name="Pickel B."/>
            <person name="Atanasova L."/>
            <person name="Karlsson M."/>
            <person name="Huettel B."/>
            <person name="Barry K.W."/>
            <person name="Haridas S."/>
            <person name="Chen C."/>
            <person name="Bauer D."/>
            <person name="Andreopoulos W."/>
            <person name="Pangilinan J."/>
            <person name="LaButti K."/>
            <person name="Riley R."/>
            <person name="Lipzen A."/>
            <person name="Clum A."/>
            <person name="Drula E."/>
            <person name="Henrissat B."/>
            <person name="Kohler A."/>
            <person name="Grigoriev I.V."/>
            <person name="Martin F.M."/>
            <person name="Hacquard S."/>
        </authorList>
    </citation>
    <scope>NUCLEOTIDE SEQUENCE</scope>
    <source>
        <strain evidence="2">MPI-SDFR-AT-0073</strain>
    </source>
</reference>
<evidence type="ECO:0000313" key="2">
    <source>
        <dbReference type="EMBL" id="KAH6645421.1"/>
    </source>
</evidence>
<proteinExistence type="predicted"/>
<gene>
    <name evidence="2" type="ORF">BKA67DRAFT_541644</name>
</gene>
<organism evidence="2 3">
    <name type="scientific">Truncatella angustata</name>
    <dbReference type="NCBI Taxonomy" id="152316"/>
    <lineage>
        <taxon>Eukaryota</taxon>
        <taxon>Fungi</taxon>
        <taxon>Dikarya</taxon>
        <taxon>Ascomycota</taxon>
        <taxon>Pezizomycotina</taxon>
        <taxon>Sordariomycetes</taxon>
        <taxon>Xylariomycetidae</taxon>
        <taxon>Amphisphaeriales</taxon>
        <taxon>Sporocadaceae</taxon>
        <taxon>Truncatella</taxon>
    </lineage>
</organism>
<dbReference type="Proteomes" id="UP000758603">
    <property type="component" value="Unassembled WGS sequence"/>
</dbReference>
<sequence>MARNNRLSSSSSTKRFGPSSMSALSPLDSASLRCFPAKLSGPLPAGTADRSWRPAAASRTRPAPSYTKEAILRFESPDQGVDECYGGFIHTHDVRLLAAVPWARDACGTLLVKYDLRLADHSGLVGYLWSCFGVPGLAASIERVEIHVGSPWGFWNSWLTEKRYRAGREHGQLPAARVPGLAAGTAAAEDGDRKRRHLSRSAGGFLPARVSEGRQERLRGCGPRTKSSRCQRQNRIVIWHSDVEGGDGCRDMGRLEPFQLQVPGQ</sequence>
<keyword evidence="3" id="KW-1185">Reference proteome</keyword>
<evidence type="ECO:0000313" key="3">
    <source>
        <dbReference type="Proteomes" id="UP000758603"/>
    </source>
</evidence>
<evidence type="ECO:0000256" key="1">
    <source>
        <dbReference type="SAM" id="MobiDB-lite"/>
    </source>
</evidence>
<dbReference type="AlphaFoldDB" id="A0A9P8RJW4"/>
<feature type="region of interest" description="Disordered" evidence="1">
    <location>
        <begin position="1"/>
        <end position="22"/>
    </location>
</feature>
<accession>A0A9P8RJW4</accession>